<dbReference type="EMBL" id="CP054929">
    <property type="protein sequence ID" value="QKW49804.1"/>
    <property type="molecule type" value="Genomic_DNA"/>
</dbReference>
<protein>
    <submittedName>
        <fullName evidence="3">RICIN domain-containing protein</fullName>
    </submittedName>
</protein>
<dbReference type="Gene3D" id="2.80.10.50">
    <property type="match status" value="2"/>
</dbReference>
<keyword evidence="1" id="KW-0732">Signal</keyword>
<dbReference type="SUPFAM" id="SSF50370">
    <property type="entry name" value="Ricin B-like lectins"/>
    <property type="match status" value="1"/>
</dbReference>
<sequence length="182" mass="19174">MRVSAKVLRYLSTIAVTAAAATALPASVQAAESSAMLPREGTIRTFAGKCLDVHRGSQANGAPIIQYACGAGKANQRFAFIPVGGGLHKIHTTHTRGKCLDVANKSTRDEAPIIQYSCKPGGSDANQRFRIVADGGDRVIIKTFAGKCFDVKGASTANGAPLIQYRCKAPGDNANQRFRIVA</sequence>
<accession>A0A7H8N5L7</accession>
<evidence type="ECO:0000313" key="3">
    <source>
        <dbReference type="EMBL" id="QKW49804.1"/>
    </source>
</evidence>
<dbReference type="AlphaFoldDB" id="A0A7H8N5L7"/>
<feature type="domain" description="Ricin B lectin" evidence="2">
    <location>
        <begin position="40"/>
        <end position="181"/>
    </location>
</feature>
<feature type="chain" id="PRO_5028838498" evidence="1">
    <location>
        <begin position="31"/>
        <end position="182"/>
    </location>
</feature>
<proteinExistence type="predicted"/>
<dbReference type="PROSITE" id="PS50231">
    <property type="entry name" value="RICIN_B_LECTIN"/>
    <property type="match status" value="1"/>
</dbReference>
<evidence type="ECO:0000259" key="2">
    <source>
        <dbReference type="SMART" id="SM00458"/>
    </source>
</evidence>
<dbReference type="RefSeq" id="WP_176161539.1">
    <property type="nucleotide sequence ID" value="NZ_CP054929.1"/>
</dbReference>
<evidence type="ECO:0000256" key="1">
    <source>
        <dbReference type="SAM" id="SignalP"/>
    </source>
</evidence>
<dbReference type="InterPro" id="IPR000772">
    <property type="entry name" value="Ricin_B_lectin"/>
</dbReference>
<dbReference type="CDD" id="cd00161">
    <property type="entry name" value="beta-trefoil_Ricin-like"/>
    <property type="match status" value="1"/>
</dbReference>
<dbReference type="SMART" id="SM00458">
    <property type="entry name" value="RICIN"/>
    <property type="match status" value="1"/>
</dbReference>
<reference evidence="3 4" key="1">
    <citation type="submission" date="2020-06" db="EMBL/GenBank/DDBJ databases">
        <title>Genome mining for natural products.</title>
        <authorList>
            <person name="Zhang B."/>
            <person name="Shi J."/>
            <person name="Ge H."/>
        </authorList>
    </citation>
    <scope>NUCLEOTIDE SEQUENCE [LARGE SCALE GENOMIC DNA]</scope>
    <source>
        <strain evidence="3 4">NA00687</strain>
    </source>
</reference>
<dbReference type="Pfam" id="PF14200">
    <property type="entry name" value="RicinB_lectin_2"/>
    <property type="match status" value="1"/>
</dbReference>
<keyword evidence="4" id="KW-1185">Reference proteome</keyword>
<name>A0A7H8N5L7_9ACTN</name>
<organism evidence="3 4">
    <name type="scientific">Streptomyces buecherae</name>
    <dbReference type="NCBI Taxonomy" id="2763006"/>
    <lineage>
        <taxon>Bacteria</taxon>
        <taxon>Bacillati</taxon>
        <taxon>Actinomycetota</taxon>
        <taxon>Actinomycetes</taxon>
        <taxon>Kitasatosporales</taxon>
        <taxon>Streptomycetaceae</taxon>
        <taxon>Streptomyces</taxon>
    </lineage>
</organism>
<evidence type="ECO:0000313" key="4">
    <source>
        <dbReference type="Proteomes" id="UP000509303"/>
    </source>
</evidence>
<gene>
    <name evidence="3" type="ORF">HUT08_09850</name>
</gene>
<dbReference type="Proteomes" id="UP000509303">
    <property type="component" value="Chromosome"/>
</dbReference>
<dbReference type="InterPro" id="IPR035992">
    <property type="entry name" value="Ricin_B-like_lectins"/>
</dbReference>
<feature type="signal peptide" evidence="1">
    <location>
        <begin position="1"/>
        <end position="30"/>
    </location>
</feature>